<dbReference type="SMART" id="SM00175">
    <property type="entry name" value="RAB"/>
    <property type="match status" value="1"/>
</dbReference>
<comment type="caution">
    <text evidence="3">The sequence shown here is derived from an EMBL/GenBank/DDBJ whole genome shotgun (WGS) entry which is preliminary data.</text>
</comment>
<sequence>MKHIKCVVVGDTISGKTTLLISYTTNAFPGEYVPTVFDNYSANVLVEDQAINIQLWDTSGQEDYKKLRPLSYIGADVFILAFSLCDPTSLENIENIWLPEITEHCPGTPYILVGTNSSFRDEFSIHETEYKSKGWEPVSTERSEEMKNKICAADYVECDPLKQFHLKEVFESAIKCVLHPPSKLIGKPIKNKKKRKFRFKFCCSTDSCD</sequence>
<dbReference type="InterPro" id="IPR003578">
    <property type="entry name" value="Small_GTPase_Rho"/>
</dbReference>
<keyword evidence="1" id="KW-0547">Nucleotide-binding</keyword>
<dbReference type="PANTHER" id="PTHR24072">
    <property type="entry name" value="RHO FAMILY GTPASE"/>
    <property type="match status" value="1"/>
</dbReference>
<accession>A0ABR2GPW5</accession>
<dbReference type="SMART" id="SM00173">
    <property type="entry name" value="RAS"/>
    <property type="match status" value="1"/>
</dbReference>
<dbReference type="CDD" id="cd00157">
    <property type="entry name" value="Rho"/>
    <property type="match status" value="1"/>
</dbReference>
<evidence type="ECO:0000313" key="3">
    <source>
        <dbReference type="EMBL" id="KAK8835975.1"/>
    </source>
</evidence>
<evidence type="ECO:0000256" key="2">
    <source>
        <dbReference type="ARBA" id="ARBA00023134"/>
    </source>
</evidence>
<dbReference type="SMART" id="SM00174">
    <property type="entry name" value="RHO"/>
    <property type="match status" value="1"/>
</dbReference>
<dbReference type="EMBL" id="JAPFFF010000071">
    <property type="protein sequence ID" value="KAK8835975.1"/>
    <property type="molecule type" value="Genomic_DNA"/>
</dbReference>
<dbReference type="SUPFAM" id="SSF52540">
    <property type="entry name" value="P-loop containing nucleoside triphosphate hydrolases"/>
    <property type="match status" value="1"/>
</dbReference>
<dbReference type="PROSITE" id="PS51419">
    <property type="entry name" value="RAB"/>
    <property type="match status" value="1"/>
</dbReference>
<reference evidence="3 4" key="1">
    <citation type="submission" date="2024-04" db="EMBL/GenBank/DDBJ databases">
        <title>Tritrichomonas musculus Genome.</title>
        <authorList>
            <person name="Alves-Ferreira E."/>
            <person name="Grigg M."/>
            <person name="Lorenzi H."/>
            <person name="Galac M."/>
        </authorList>
    </citation>
    <scope>NUCLEOTIDE SEQUENCE [LARGE SCALE GENOMIC DNA]</scope>
    <source>
        <strain evidence="3 4">EAF2021</strain>
    </source>
</reference>
<name>A0ABR2GPW5_9EUKA</name>
<protein>
    <submittedName>
        <fullName evidence="3">Uncharacterized protein</fullName>
    </submittedName>
</protein>
<organism evidence="3 4">
    <name type="scientific">Tritrichomonas musculus</name>
    <dbReference type="NCBI Taxonomy" id="1915356"/>
    <lineage>
        <taxon>Eukaryota</taxon>
        <taxon>Metamonada</taxon>
        <taxon>Parabasalia</taxon>
        <taxon>Tritrichomonadida</taxon>
        <taxon>Tritrichomonadidae</taxon>
        <taxon>Tritrichomonas</taxon>
    </lineage>
</organism>
<dbReference type="Pfam" id="PF00071">
    <property type="entry name" value="Ras"/>
    <property type="match status" value="1"/>
</dbReference>
<dbReference type="PROSITE" id="PS51421">
    <property type="entry name" value="RAS"/>
    <property type="match status" value="1"/>
</dbReference>
<dbReference type="Gene3D" id="3.40.50.300">
    <property type="entry name" value="P-loop containing nucleotide triphosphate hydrolases"/>
    <property type="match status" value="1"/>
</dbReference>
<evidence type="ECO:0000256" key="1">
    <source>
        <dbReference type="ARBA" id="ARBA00022741"/>
    </source>
</evidence>
<evidence type="ECO:0000313" key="4">
    <source>
        <dbReference type="Proteomes" id="UP001470230"/>
    </source>
</evidence>
<proteinExistence type="predicted"/>
<dbReference type="InterPro" id="IPR001806">
    <property type="entry name" value="Small_GTPase"/>
</dbReference>
<gene>
    <name evidence="3" type="ORF">M9Y10_040172</name>
</gene>
<dbReference type="PROSITE" id="PS51420">
    <property type="entry name" value="RHO"/>
    <property type="match status" value="1"/>
</dbReference>
<dbReference type="NCBIfam" id="TIGR00231">
    <property type="entry name" value="small_GTP"/>
    <property type="match status" value="1"/>
</dbReference>
<dbReference type="InterPro" id="IPR027417">
    <property type="entry name" value="P-loop_NTPase"/>
</dbReference>
<keyword evidence="4" id="KW-1185">Reference proteome</keyword>
<dbReference type="PRINTS" id="PR00449">
    <property type="entry name" value="RASTRNSFRMNG"/>
</dbReference>
<dbReference type="InterPro" id="IPR005225">
    <property type="entry name" value="Small_GTP-bd"/>
</dbReference>
<keyword evidence="2" id="KW-0342">GTP-binding</keyword>
<dbReference type="Proteomes" id="UP001470230">
    <property type="component" value="Unassembled WGS sequence"/>
</dbReference>